<evidence type="ECO:0000313" key="10">
    <source>
        <dbReference type="Proteomes" id="UP001497497"/>
    </source>
</evidence>
<protein>
    <recommendedName>
        <fullName evidence="8">Homeobox domain-containing protein</fullName>
    </recommendedName>
</protein>
<gene>
    <name evidence="9" type="ORF">GSLYS_00009080001</name>
</gene>
<dbReference type="FunFam" id="1.10.10.60:FF:000679">
    <property type="entry name" value="Homeobox protein aristaless"/>
    <property type="match status" value="1"/>
</dbReference>
<dbReference type="Pfam" id="PF00046">
    <property type="entry name" value="Homeodomain"/>
    <property type="match status" value="1"/>
</dbReference>
<dbReference type="GO" id="GO:0000981">
    <property type="term" value="F:DNA-binding transcription factor activity, RNA polymerase II-specific"/>
    <property type="evidence" value="ECO:0007669"/>
    <property type="project" value="InterPro"/>
</dbReference>
<dbReference type="InterPro" id="IPR017970">
    <property type="entry name" value="Homeobox_CS"/>
</dbReference>
<dbReference type="EMBL" id="CAXITT010000192">
    <property type="protein sequence ID" value="CAL1535120.1"/>
    <property type="molecule type" value="Genomic_DNA"/>
</dbReference>
<dbReference type="Proteomes" id="UP001497497">
    <property type="component" value="Unassembled WGS sequence"/>
</dbReference>
<keyword evidence="2 5" id="KW-0238">DNA-binding</keyword>
<dbReference type="InterPro" id="IPR050649">
    <property type="entry name" value="Paired_Homeobox_TFs"/>
</dbReference>
<feature type="compositionally biased region" description="Basic and acidic residues" evidence="7">
    <location>
        <begin position="154"/>
        <end position="176"/>
    </location>
</feature>
<dbReference type="PANTHER" id="PTHR24329">
    <property type="entry name" value="HOMEOBOX PROTEIN ARISTALESS"/>
    <property type="match status" value="1"/>
</dbReference>
<evidence type="ECO:0000256" key="2">
    <source>
        <dbReference type="ARBA" id="ARBA00023125"/>
    </source>
</evidence>
<dbReference type="AlphaFoldDB" id="A0AAV2HNR2"/>
<evidence type="ECO:0000256" key="4">
    <source>
        <dbReference type="ARBA" id="ARBA00023242"/>
    </source>
</evidence>
<feature type="region of interest" description="Disordered" evidence="7">
    <location>
        <begin position="151"/>
        <end position="176"/>
    </location>
</feature>
<comment type="caution">
    <text evidence="9">The sequence shown here is derived from an EMBL/GenBank/DDBJ whole genome shotgun (WGS) entry which is preliminary data.</text>
</comment>
<dbReference type="InterPro" id="IPR001356">
    <property type="entry name" value="HD"/>
</dbReference>
<feature type="region of interest" description="Disordered" evidence="7">
    <location>
        <begin position="529"/>
        <end position="585"/>
    </location>
</feature>
<keyword evidence="4 5" id="KW-0539">Nucleus</keyword>
<dbReference type="PROSITE" id="PS50071">
    <property type="entry name" value="HOMEOBOX_2"/>
    <property type="match status" value="1"/>
</dbReference>
<sequence length="585" mass="65787">MIDENKRTPFMADDSMDESSSVHDLSMKTLSKMRTQRENGRTKEGDCNGRDYHGTLKGISNRFTYRDNHLTKYDAPPNIWTEYVAGGKDKAGIEIHKDEMRLIDEPKEKLIKTMYENHHRVASCCRKKFDEEGNLLVCTCPPGIDVKGGHIQGTKRESHDSFESQHSRKRQLTDVHHDRIDSSKEIDLGEPSWESYTASFLEKTEERVLEKPGNGNGHHRREDGVDSVTSSNESSHGAHGMKKRRVRTTFTTEQLHSLEEVFAMTHYPDANTRETLVTRIGLNEERVQIWFQNRRAKWRKHSRLRNFGGLQDLRDVTYVPAPRPVHKLEGEIHKQSRHEVFKSLTAQNPPYLMDTLPEDLGPTSPASHPAFHSHYPPSLLGLPPVLLQYYSPLLYQASIFGPALAAHDREYRNILGQGSDLTGRLMGRWHGHARMAEADFASIPSSSPLRTIPNIPRELLESHLLKSAAMLQNSYAFAHPTPWARRPSSDGLNETTEEGARVEALKREDSGMSQLSECGNNYVPSTYNPFHTRCGAEDSPTPPTSPRSDSSSPGKDGMSAGDDELAENGRSPGHLPPGTGTYSVN</sequence>
<dbReference type="PANTHER" id="PTHR24329:SF362">
    <property type="entry name" value="INTESTINE-SPECIFIC HOMEOBOX"/>
    <property type="match status" value="1"/>
</dbReference>
<proteinExistence type="predicted"/>
<dbReference type="SMART" id="SM00389">
    <property type="entry name" value="HOX"/>
    <property type="match status" value="1"/>
</dbReference>
<dbReference type="SUPFAM" id="SSF46689">
    <property type="entry name" value="Homeodomain-like"/>
    <property type="match status" value="1"/>
</dbReference>
<dbReference type="Gene3D" id="1.10.10.60">
    <property type="entry name" value="Homeodomain-like"/>
    <property type="match status" value="1"/>
</dbReference>
<evidence type="ECO:0000259" key="8">
    <source>
        <dbReference type="PROSITE" id="PS50071"/>
    </source>
</evidence>
<evidence type="ECO:0000313" key="9">
    <source>
        <dbReference type="EMBL" id="CAL1535120.1"/>
    </source>
</evidence>
<keyword evidence="10" id="KW-1185">Reference proteome</keyword>
<feature type="region of interest" description="Disordered" evidence="7">
    <location>
        <begin position="207"/>
        <end position="244"/>
    </location>
</feature>
<comment type="subcellular location">
    <subcellularLocation>
        <location evidence="1 5 6">Nucleus</location>
    </subcellularLocation>
</comment>
<dbReference type="InterPro" id="IPR009057">
    <property type="entry name" value="Homeodomain-like_sf"/>
</dbReference>
<name>A0AAV2HNR2_LYMST</name>
<dbReference type="PROSITE" id="PS00027">
    <property type="entry name" value="HOMEOBOX_1"/>
    <property type="match status" value="1"/>
</dbReference>
<dbReference type="GO" id="GO:0005634">
    <property type="term" value="C:nucleus"/>
    <property type="evidence" value="ECO:0007669"/>
    <property type="project" value="UniProtKB-SubCell"/>
</dbReference>
<accession>A0AAV2HNR2</accession>
<evidence type="ECO:0000256" key="6">
    <source>
        <dbReference type="RuleBase" id="RU000682"/>
    </source>
</evidence>
<dbReference type="GO" id="GO:0000977">
    <property type="term" value="F:RNA polymerase II transcription regulatory region sequence-specific DNA binding"/>
    <property type="evidence" value="ECO:0007669"/>
    <property type="project" value="TreeGrafter"/>
</dbReference>
<dbReference type="CDD" id="cd00086">
    <property type="entry name" value="homeodomain"/>
    <property type="match status" value="1"/>
</dbReference>
<evidence type="ECO:0000256" key="1">
    <source>
        <dbReference type="ARBA" id="ARBA00004123"/>
    </source>
</evidence>
<evidence type="ECO:0000256" key="7">
    <source>
        <dbReference type="SAM" id="MobiDB-lite"/>
    </source>
</evidence>
<feature type="region of interest" description="Disordered" evidence="7">
    <location>
        <begin position="1"/>
        <end position="24"/>
    </location>
</feature>
<reference evidence="9 10" key="1">
    <citation type="submission" date="2024-04" db="EMBL/GenBank/DDBJ databases">
        <authorList>
            <consortium name="Genoscope - CEA"/>
            <person name="William W."/>
        </authorList>
    </citation>
    <scope>NUCLEOTIDE SEQUENCE [LARGE SCALE GENOMIC DNA]</scope>
</reference>
<feature type="DNA-binding region" description="Homeobox" evidence="5">
    <location>
        <begin position="243"/>
        <end position="302"/>
    </location>
</feature>
<evidence type="ECO:0000256" key="3">
    <source>
        <dbReference type="ARBA" id="ARBA00023155"/>
    </source>
</evidence>
<organism evidence="9 10">
    <name type="scientific">Lymnaea stagnalis</name>
    <name type="common">Great pond snail</name>
    <name type="synonym">Helix stagnalis</name>
    <dbReference type="NCBI Taxonomy" id="6523"/>
    <lineage>
        <taxon>Eukaryota</taxon>
        <taxon>Metazoa</taxon>
        <taxon>Spiralia</taxon>
        <taxon>Lophotrochozoa</taxon>
        <taxon>Mollusca</taxon>
        <taxon>Gastropoda</taxon>
        <taxon>Heterobranchia</taxon>
        <taxon>Euthyneura</taxon>
        <taxon>Panpulmonata</taxon>
        <taxon>Hygrophila</taxon>
        <taxon>Lymnaeoidea</taxon>
        <taxon>Lymnaeidae</taxon>
        <taxon>Lymnaea</taxon>
    </lineage>
</organism>
<keyword evidence="3 5" id="KW-0371">Homeobox</keyword>
<evidence type="ECO:0000256" key="5">
    <source>
        <dbReference type="PROSITE-ProRule" id="PRU00108"/>
    </source>
</evidence>
<feature type="domain" description="Homeobox" evidence="8">
    <location>
        <begin position="241"/>
        <end position="301"/>
    </location>
</feature>